<sequence length="163" mass="17373">GNPAHGAQLHHSGHQAPGNCRDLRSMVENVYQLRSFVLDSLISSVRASPISISSCQQSLSDKPIGLPSLDRPGRRMGRITERRGSAETTHPGHNDWAIIAHGFLFAWRSPIITTSRLARSATLLISPSSTTIGSPATPSCAREAGIPLPCCSSATSQVPCRPV</sequence>
<evidence type="ECO:0000313" key="2">
    <source>
        <dbReference type="Proteomes" id="UP000054466"/>
    </source>
</evidence>
<gene>
    <name evidence="1" type="ORF">PV07_06901</name>
</gene>
<dbReference type="AlphaFoldDB" id="A0A0D2APU1"/>
<keyword evidence="2" id="KW-1185">Reference proteome</keyword>
<accession>A0A0D2APU1</accession>
<proteinExistence type="predicted"/>
<feature type="non-terminal residue" evidence="1">
    <location>
        <position position="1"/>
    </location>
</feature>
<dbReference type="EMBL" id="KN847043">
    <property type="protein sequence ID" value="KIW27132.1"/>
    <property type="molecule type" value="Genomic_DNA"/>
</dbReference>
<dbReference type="GeneID" id="27346095"/>
<protein>
    <submittedName>
        <fullName evidence="1">Uncharacterized protein</fullName>
    </submittedName>
</protein>
<evidence type="ECO:0000313" key="1">
    <source>
        <dbReference type="EMBL" id="KIW27132.1"/>
    </source>
</evidence>
<dbReference type="VEuPathDB" id="FungiDB:PV07_06901"/>
<dbReference type="Proteomes" id="UP000054466">
    <property type="component" value="Unassembled WGS sequence"/>
</dbReference>
<dbReference type="RefSeq" id="XP_016247348.1">
    <property type="nucleotide sequence ID" value="XM_016393929.1"/>
</dbReference>
<reference evidence="1 2" key="1">
    <citation type="submission" date="2015-01" db="EMBL/GenBank/DDBJ databases">
        <title>The Genome Sequence of Cladophialophora immunda CBS83496.</title>
        <authorList>
            <consortium name="The Broad Institute Genomics Platform"/>
            <person name="Cuomo C."/>
            <person name="de Hoog S."/>
            <person name="Gorbushina A."/>
            <person name="Stielow B."/>
            <person name="Teixiera M."/>
            <person name="Abouelleil A."/>
            <person name="Chapman S.B."/>
            <person name="Priest M."/>
            <person name="Young S.K."/>
            <person name="Wortman J."/>
            <person name="Nusbaum C."/>
            <person name="Birren B."/>
        </authorList>
    </citation>
    <scope>NUCLEOTIDE SEQUENCE [LARGE SCALE GENOMIC DNA]</scope>
    <source>
        <strain evidence="1 2">CBS 83496</strain>
    </source>
</reference>
<dbReference type="HOGENOM" id="CLU_1630997_0_0_1"/>
<name>A0A0D2APU1_9EURO</name>
<organism evidence="1 2">
    <name type="scientific">Cladophialophora immunda</name>
    <dbReference type="NCBI Taxonomy" id="569365"/>
    <lineage>
        <taxon>Eukaryota</taxon>
        <taxon>Fungi</taxon>
        <taxon>Dikarya</taxon>
        <taxon>Ascomycota</taxon>
        <taxon>Pezizomycotina</taxon>
        <taxon>Eurotiomycetes</taxon>
        <taxon>Chaetothyriomycetidae</taxon>
        <taxon>Chaetothyriales</taxon>
        <taxon>Herpotrichiellaceae</taxon>
        <taxon>Cladophialophora</taxon>
    </lineage>
</organism>